<dbReference type="InterPro" id="IPR000515">
    <property type="entry name" value="MetI-like"/>
</dbReference>
<name>A0A1H1LKX2_9ACTN</name>
<evidence type="ECO:0000256" key="5">
    <source>
        <dbReference type="ARBA" id="ARBA00022989"/>
    </source>
</evidence>
<comment type="similarity">
    <text evidence="7">Belongs to the binding-protein-dependent transport system permease family.</text>
</comment>
<dbReference type="Gene3D" id="1.10.3720.10">
    <property type="entry name" value="MetI-like"/>
    <property type="match status" value="1"/>
</dbReference>
<gene>
    <name evidence="10" type="ORF">SAMN04488543_0302</name>
</gene>
<feature type="transmembrane region" description="Helical" evidence="7">
    <location>
        <begin position="34"/>
        <end position="54"/>
    </location>
</feature>
<feature type="domain" description="ABC transmembrane type-1" evidence="9">
    <location>
        <begin position="96"/>
        <end position="309"/>
    </location>
</feature>
<dbReference type="STRING" id="546871.SAMN04488543_0302"/>
<dbReference type="GO" id="GO:0005886">
    <property type="term" value="C:plasma membrane"/>
    <property type="evidence" value="ECO:0007669"/>
    <property type="project" value="UniProtKB-SubCell"/>
</dbReference>
<evidence type="ECO:0000313" key="10">
    <source>
        <dbReference type="EMBL" id="SDR74519.1"/>
    </source>
</evidence>
<evidence type="ECO:0000256" key="8">
    <source>
        <dbReference type="SAM" id="MobiDB-lite"/>
    </source>
</evidence>
<feature type="region of interest" description="Disordered" evidence="8">
    <location>
        <begin position="1"/>
        <end position="22"/>
    </location>
</feature>
<evidence type="ECO:0000256" key="3">
    <source>
        <dbReference type="ARBA" id="ARBA00022475"/>
    </source>
</evidence>
<evidence type="ECO:0000259" key="9">
    <source>
        <dbReference type="PROSITE" id="PS50928"/>
    </source>
</evidence>
<dbReference type="CDD" id="cd06261">
    <property type="entry name" value="TM_PBP2"/>
    <property type="match status" value="1"/>
</dbReference>
<dbReference type="OrthoDB" id="9804439at2"/>
<organism evidence="10 11">
    <name type="scientific">Friedmanniella luteola</name>
    <dbReference type="NCBI Taxonomy" id="546871"/>
    <lineage>
        <taxon>Bacteria</taxon>
        <taxon>Bacillati</taxon>
        <taxon>Actinomycetota</taxon>
        <taxon>Actinomycetes</taxon>
        <taxon>Propionibacteriales</taxon>
        <taxon>Nocardioidaceae</taxon>
        <taxon>Friedmanniella</taxon>
    </lineage>
</organism>
<dbReference type="Pfam" id="PF00528">
    <property type="entry name" value="BPD_transp_1"/>
    <property type="match status" value="1"/>
</dbReference>
<dbReference type="GO" id="GO:0055085">
    <property type="term" value="P:transmembrane transport"/>
    <property type="evidence" value="ECO:0007669"/>
    <property type="project" value="InterPro"/>
</dbReference>
<keyword evidence="5 7" id="KW-1133">Transmembrane helix</keyword>
<evidence type="ECO:0000313" key="11">
    <source>
        <dbReference type="Proteomes" id="UP000199092"/>
    </source>
</evidence>
<evidence type="ECO:0000256" key="1">
    <source>
        <dbReference type="ARBA" id="ARBA00004651"/>
    </source>
</evidence>
<dbReference type="RefSeq" id="WP_091409191.1">
    <property type="nucleotide sequence ID" value="NZ_LT629749.1"/>
</dbReference>
<sequence length="319" mass="35455">MTLLDRAPRGSRPLAAGSPAPAGRRRRTFTVRRGLGLLAFLAPALVFVAVFTYHPLLKGSQMAFQRWNLFDLRNTPFVGLDNFSTLLADPTFWTVLQHSVIWVVGSIVPQLLIGFGLALLLRRRFRFRGVYQALVFFPWAVSGFLIGILFRWMFNGEFGVVNDLLRKAGLIDTNIAWLADPQLAMVSVIIANVWYGVTFFAIMLLAALQSVPDELLEAGALDGAGRARTLFFIVIPFIRTTLLLTVLLRVIWVFNFPEIIYGMTGGGPADQTHIVTSWMINFTSQGDYGLASALGLIVLAVLVLFASFYLLALKERDAR</sequence>
<dbReference type="Proteomes" id="UP000199092">
    <property type="component" value="Chromosome I"/>
</dbReference>
<keyword evidence="3" id="KW-1003">Cell membrane</keyword>
<feature type="transmembrane region" description="Helical" evidence="7">
    <location>
        <begin position="183"/>
        <end position="208"/>
    </location>
</feature>
<keyword evidence="2 7" id="KW-0813">Transport</keyword>
<evidence type="ECO:0000256" key="7">
    <source>
        <dbReference type="RuleBase" id="RU363032"/>
    </source>
</evidence>
<dbReference type="PANTHER" id="PTHR43005">
    <property type="entry name" value="BLR7065 PROTEIN"/>
    <property type="match status" value="1"/>
</dbReference>
<reference evidence="10 11" key="1">
    <citation type="submission" date="2016-10" db="EMBL/GenBank/DDBJ databases">
        <authorList>
            <person name="de Groot N.N."/>
        </authorList>
    </citation>
    <scope>NUCLEOTIDE SEQUENCE [LARGE SCALE GENOMIC DNA]</scope>
    <source>
        <strain evidence="10 11">DSM 21741</strain>
    </source>
</reference>
<feature type="transmembrane region" description="Helical" evidence="7">
    <location>
        <begin position="288"/>
        <end position="312"/>
    </location>
</feature>
<dbReference type="SUPFAM" id="SSF161098">
    <property type="entry name" value="MetI-like"/>
    <property type="match status" value="1"/>
</dbReference>
<keyword evidence="6 7" id="KW-0472">Membrane</keyword>
<evidence type="ECO:0000256" key="2">
    <source>
        <dbReference type="ARBA" id="ARBA00022448"/>
    </source>
</evidence>
<dbReference type="InterPro" id="IPR035906">
    <property type="entry name" value="MetI-like_sf"/>
</dbReference>
<dbReference type="PANTHER" id="PTHR43005:SF1">
    <property type="entry name" value="SPERMIDINE_PUTRESCINE TRANSPORT SYSTEM PERMEASE PROTEIN"/>
    <property type="match status" value="1"/>
</dbReference>
<keyword evidence="11" id="KW-1185">Reference proteome</keyword>
<keyword evidence="4 7" id="KW-0812">Transmembrane</keyword>
<comment type="subcellular location">
    <subcellularLocation>
        <location evidence="1 7">Cell membrane</location>
        <topology evidence="1 7">Multi-pass membrane protein</topology>
    </subcellularLocation>
</comment>
<dbReference type="PROSITE" id="PS50928">
    <property type="entry name" value="ABC_TM1"/>
    <property type="match status" value="1"/>
</dbReference>
<feature type="transmembrane region" description="Helical" evidence="7">
    <location>
        <begin position="229"/>
        <end position="254"/>
    </location>
</feature>
<feature type="compositionally biased region" description="Low complexity" evidence="8">
    <location>
        <begin position="10"/>
        <end position="22"/>
    </location>
</feature>
<dbReference type="AlphaFoldDB" id="A0A1H1LKX2"/>
<proteinExistence type="inferred from homology"/>
<feature type="transmembrane region" description="Helical" evidence="7">
    <location>
        <begin position="133"/>
        <end position="154"/>
    </location>
</feature>
<evidence type="ECO:0000256" key="4">
    <source>
        <dbReference type="ARBA" id="ARBA00022692"/>
    </source>
</evidence>
<dbReference type="EMBL" id="LT629749">
    <property type="protein sequence ID" value="SDR74519.1"/>
    <property type="molecule type" value="Genomic_DNA"/>
</dbReference>
<keyword evidence="10" id="KW-0762">Sugar transport</keyword>
<feature type="transmembrane region" description="Helical" evidence="7">
    <location>
        <begin position="100"/>
        <end position="121"/>
    </location>
</feature>
<protein>
    <submittedName>
        <fullName evidence="10">Multiple sugar transport system permease protein</fullName>
    </submittedName>
</protein>
<evidence type="ECO:0000256" key="6">
    <source>
        <dbReference type="ARBA" id="ARBA00023136"/>
    </source>
</evidence>
<accession>A0A1H1LKX2</accession>